<accession>A0A1R3RXU8</accession>
<dbReference type="CDD" id="cd11061">
    <property type="entry name" value="CYP67-like"/>
    <property type="match status" value="1"/>
</dbReference>
<keyword evidence="15" id="KW-1185">Reference proteome</keyword>
<dbReference type="Gene3D" id="1.10.630.10">
    <property type="entry name" value="Cytochrome P450"/>
    <property type="match status" value="1"/>
</dbReference>
<dbReference type="InterPro" id="IPR050121">
    <property type="entry name" value="Cytochrome_P450_monoxygenase"/>
</dbReference>
<dbReference type="EMBL" id="KV907495">
    <property type="protein sequence ID" value="OOF99262.1"/>
    <property type="molecule type" value="Genomic_DNA"/>
</dbReference>
<dbReference type="FunFam" id="1.10.630.10:FF:000063">
    <property type="entry name" value="Cytochrome P450 monooxygenase"/>
    <property type="match status" value="1"/>
</dbReference>
<evidence type="ECO:0000256" key="1">
    <source>
        <dbReference type="ARBA" id="ARBA00001971"/>
    </source>
</evidence>
<evidence type="ECO:0000256" key="13">
    <source>
        <dbReference type="RuleBase" id="RU000461"/>
    </source>
</evidence>
<dbReference type="GO" id="GO:0004497">
    <property type="term" value="F:monooxygenase activity"/>
    <property type="evidence" value="ECO:0007669"/>
    <property type="project" value="UniProtKB-KW"/>
</dbReference>
<evidence type="ECO:0000256" key="7">
    <source>
        <dbReference type="ARBA" id="ARBA00022989"/>
    </source>
</evidence>
<dbReference type="GO" id="GO:0016705">
    <property type="term" value="F:oxidoreductase activity, acting on paired donors, with incorporation or reduction of molecular oxygen"/>
    <property type="evidence" value="ECO:0007669"/>
    <property type="project" value="InterPro"/>
</dbReference>
<dbReference type="PANTHER" id="PTHR24305">
    <property type="entry name" value="CYTOCHROME P450"/>
    <property type="match status" value="1"/>
</dbReference>
<evidence type="ECO:0000313" key="15">
    <source>
        <dbReference type="Proteomes" id="UP000188318"/>
    </source>
</evidence>
<dbReference type="SUPFAM" id="SSF48264">
    <property type="entry name" value="Cytochrome P450"/>
    <property type="match status" value="1"/>
</dbReference>
<reference evidence="15" key="1">
    <citation type="journal article" date="2017" name="Genome Biol.">
        <title>Comparative genomics reveals high biological diversity and specific adaptations in the industrially and medically important fungal genus Aspergillus.</title>
        <authorList>
            <person name="de Vries R.P."/>
            <person name="Riley R."/>
            <person name="Wiebenga A."/>
            <person name="Aguilar-Osorio G."/>
            <person name="Amillis S."/>
            <person name="Uchima C.A."/>
            <person name="Anderluh G."/>
            <person name="Asadollahi M."/>
            <person name="Askin M."/>
            <person name="Barry K."/>
            <person name="Battaglia E."/>
            <person name="Bayram O."/>
            <person name="Benocci T."/>
            <person name="Braus-Stromeyer S.A."/>
            <person name="Caldana C."/>
            <person name="Canovas D."/>
            <person name="Cerqueira G.C."/>
            <person name="Chen F."/>
            <person name="Chen W."/>
            <person name="Choi C."/>
            <person name="Clum A."/>
            <person name="Dos Santos R.A."/>
            <person name="Damasio A.R."/>
            <person name="Diallinas G."/>
            <person name="Emri T."/>
            <person name="Fekete E."/>
            <person name="Flipphi M."/>
            <person name="Freyberg S."/>
            <person name="Gallo A."/>
            <person name="Gournas C."/>
            <person name="Habgood R."/>
            <person name="Hainaut M."/>
            <person name="Harispe M.L."/>
            <person name="Henrissat B."/>
            <person name="Hilden K.S."/>
            <person name="Hope R."/>
            <person name="Hossain A."/>
            <person name="Karabika E."/>
            <person name="Karaffa L."/>
            <person name="Karanyi Z."/>
            <person name="Krasevec N."/>
            <person name="Kuo A."/>
            <person name="Kusch H."/>
            <person name="LaButti K."/>
            <person name="Lagendijk E.L."/>
            <person name="Lapidus A."/>
            <person name="Levasseur A."/>
            <person name="Lindquist E."/>
            <person name="Lipzen A."/>
            <person name="Logrieco A.F."/>
            <person name="MacCabe A."/>
            <person name="Maekelae M.R."/>
            <person name="Malavazi I."/>
            <person name="Melin P."/>
            <person name="Meyer V."/>
            <person name="Mielnichuk N."/>
            <person name="Miskei M."/>
            <person name="Molnar A.P."/>
            <person name="Mule G."/>
            <person name="Ngan C.Y."/>
            <person name="Orejas M."/>
            <person name="Orosz E."/>
            <person name="Ouedraogo J.P."/>
            <person name="Overkamp K.M."/>
            <person name="Park H.-S."/>
            <person name="Perrone G."/>
            <person name="Piumi F."/>
            <person name="Punt P.J."/>
            <person name="Ram A.F."/>
            <person name="Ramon A."/>
            <person name="Rauscher S."/>
            <person name="Record E."/>
            <person name="Riano-Pachon D.M."/>
            <person name="Robert V."/>
            <person name="Roehrig J."/>
            <person name="Ruller R."/>
            <person name="Salamov A."/>
            <person name="Salih N.S."/>
            <person name="Samson R.A."/>
            <person name="Sandor E."/>
            <person name="Sanguinetti M."/>
            <person name="Schuetze T."/>
            <person name="Sepcic K."/>
            <person name="Shelest E."/>
            <person name="Sherlock G."/>
            <person name="Sophianopoulou V."/>
            <person name="Squina F.M."/>
            <person name="Sun H."/>
            <person name="Susca A."/>
            <person name="Todd R.B."/>
            <person name="Tsang A."/>
            <person name="Unkles S.E."/>
            <person name="van de Wiele N."/>
            <person name="van Rossen-Uffink D."/>
            <person name="Oliveira J.V."/>
            <person name="Vesth T.C."/>
            <person name="Visser J."/>
            <person name="Yu J.-H."/>
            <person name="Zhou M."/>
            <person name="Andersen M.R."/>
            <person name="Archer D.B."/>
            <person name="Baker S.E."/>
            <person name="Benoit I."/>
            <person name="Brakhage A.A."/>
            <person name="Braus G.H."/>
            <person name="Fischer R."/>
            <person name="Frisvad J.C."/>
            <person name="Goldman G.H."/>
            <person name="Houbraken J."/>
            <person name="Oakley B."/>
            <person name="Pocsi I."/>
            <person name="Scazzocchio C."/>
            <person name="Seiboth B."/>
            <person name="vanKuyk P.A."/>
            <person name="Wortman J."/>
            <person name="Dyer P.S."/>
            <person name="Grigoriev I.V."/>
        </authorList>
    </citation>
    <scope>NUCLEOTIDE SEQUENCE [LARGE SCALE GENOMIC DNA]</scope>
    <source>
        <strain evidence="15">ITEM 5010</strain>
    </source>
</reference>
<dbReference type="GO" id="GO:0020037">
    <property type="term" value="F:heme binding"/>
    <property type="evidence" value="ECO:0007669"/>
    <property type="project" value="InterPro"/>
</dbReference>
<dbReference type="PRINTS" id="PR00385">
    <property type="entry name" value="P450"/>
</dbReference>
<keyword evidence="6 12" id="KW-0479">Metal-binding</keyword>
<evidence type="ECO:0000256" key="12">
    <source>
        <dbReference type="PIRSR" id="PIRSR602401-1"/>
    </source>
</evidence>
<keyword evidence="8 13" id="KW-0560">Oxidoreductase</keyword>
<dbReference type="PRINTS" id="PR00463">
    <property type="entry name" value="EP450I"/>
</dbReference>
<feature type="binding site" description="axial binding residue" evidence="12">
    <location>
        <position position="462"/>
    </location>
    <ligand>
        <name>heme</name>
        <dbReference type="ChEBI" id="CHEBI:30413"/>
    </ligand>
    <ligandPart>
        <name>Fe</name>
        <dbReference type="ChEBI" id="CHEBI:18248"/>
    </ligandPart>
</feature>
<evidence type="ECO:0000256" key="8">
    <source>
        <dbReference type="ARBA" id="ARBA00023002"/>
    </source>
</evidence>
<dbReference type="GO" id="GO:0016020">
    <property type="term" value="C:membrane"/>
    <property type="evidence" value="ECO:0007669"/>
    <property type="project" value="UniProtKB-SubCell"/>
</dbReference>
<evidence type="ECO:0000256" key="2">
    <source>
        <dbReference type="ARBA" id="ARBA00004370"/>
    </source>
</evidence>
<evidence type="ECO:0000313" key="14">
    <source>
        <dbReference type="EMBL" id="OOF99262.1"/>
    </source>
</evidence>
<dbReference type="GO" id="GO:0005506">
    <property type="term" value="F:iron ion binding"/>
    <property type="evidence" value="ECO:0007669"/>
    <property type="project" value="InterPro"/>
</dbReference>
<keyword evidence="10 13" id="KW-0503">Monooxygenase</keyword>
<comment type="subcellular location">
    <subcellularLocation>
        <location evidence="2">Membrane</location>
    </subcellularLocation>
</comment>
<comment type="similarity">
    <text evidence="3 13">Belongs to the cytochrome P450 family.</text>
</comment>
<evidence type="ECO:0008006" key="16">
    <source>
        <dbReference type="Google" id="ProtNLM"/>
    </source>
</evidence>
<dbReference type="InterPro" id="IPR036396">
    <property type="entry name" value="Cyt_P450_sf"/>
</dbReference>
<keyword evidence="7" id="KW-1133">Transmembrane helix</keyword>
<evidence type="ECO:0000256" key="3">
    <source>
        <dbReference type="ARBA" id="ARBA00010617"/>
    </source>
</evidence>
<dbReference type="InterPro" id="IPR017972">
    <property type="entry name" value="Cyt_P450_CS"/>
</dbReference>
<dbReference type="Proteomes" id="UP000188318">
    <property type="component" value="Unassembled WGS sequence"/>
</dbReference>
<keyword evidence="9 12" id="KW-0408">Iron</keyword>
<evidence type="ECO:0000256" key="5">
    <source>
        <dbReference type="ARBA" id="ARBA00022692"/>
    </source>
</evidence>
<dbReference type="PANTHER" id="PTHR24305:SF237">
    <property type="entry name" value="CYTOCHROME P450 MONOOXYGENASE ATNE-RELATED"/>
    <property type="match status" value="1"/>
</dbReference>
<comment type="cofactor">
    <cofactor evidence="1 12">
        <name>heme</name>
        <dbReference type="ChEBI" id="CHEBI:30413"/>
    </cofactor>
</comment>
<dbReference type="OMA" id="HILWRFD"/>
<keyword evidence="11" id="KW-0472">Membrane</keyword>
<dbReference type="AlphaFoldDB" id="A0A1R3RXU8"/>
<evidence type="ECO:0000256" key="9">
    <source>
        <dbReference type="ARBA" id="ARBA00023004"/>
    </source>
</evidence>
<sequence>MNFTAVPIQPLLVLLLWAVPGGVGAYVLAVCIYRLTLHPYAKYPGPFLAKLTNAYSAYHAWKGDIHIDMHLCHEKYGSRVRYAPHRLLMNTNGALTDIYSFGSNVIKSRTYNAMVHRAPNTLTLIDKREHGRKRRIISQGLSQGALRLYEPAILRQIHSFCHHVGGAVRVRSPSPETRTSTNHWSKPQNLAPWCNYLTFDIMSAVIFSAAYDAMGTPDYRYVLDAIQESNIRTSILFNASEISYGRLDKWLFPTSIKARDAFIRFVNRVLHDQKTRQQSTNIGPRDVFTSLLNAKDSVTNESLSLAEIGAESTTLIVAGSDTSSTALASVFFYLGHYPDAYATAIKEIRETFATIDEIRSGAKLNSCVYLRACIDESLRMSPPAGSALWREVGPRGAVVDGAWIPAGYDVGTGIYALHHNAAYFPKPFCFSPERWLEGHAGAEQVDLARSAFTPFSVGPRSCVGKGLALSELTLTLATMLWKYDFKLVGRLGEGSASLGPGRHRETEYQLFDHITAAKDGPLVQFHPAFRGESPGPALA</sequence>
<dbReference type="InterPro" id="IPR002401">
    <property type="entry name" value="Cyt_P450_E_grp-I"/>
</dbReference>
<gene>
    <name evidence="14" type="ORF">ASPCADRAFT_513310</name>
</gene>
<evidence type="ECO:0000256" key="6">
    <source>
        <dbReference type="ARBA" id="ARBA00022723"/>
    </source>
</evidence>
<organism evidence="14 15">
    <name type="scientific">Aspergillus carbonarius (strain ITEM 5010)</name>
    <dbReference type="NCBI Taxonomy" id="602072"/>
    <lineage>
        <taxon>Eukaryota</taxon>
        <taxon>Fungi</taxon>
        <taxon>Dikarya</taxon>
        <taxon>Ascomycota</taxon>
        <taxon>Pezizomycotina</taxon>
        <taxon>Eurotiomycetes</taxon>
        <taxon>Eurotiomycetidae</taxon>
        <taxon>Eurotiales</taxon>
        <taxon>Aspergillaceae</taxon>
        <taxon>Aspergillus</taxon>
        <taxon>Aspergillus subgen. Circumdati</taxon>
    </lineage>
</organism>
<dbReference type="InterPro" id="IPR001128">
    <property type="entry name" value="Cyt_P450"/>
</dbReference>
<dbReference type="VEuPathDB" id="FungiDB:ASPCADRAFT_513310"/>
<protein>
    <recommendedName>
        <fullName evidence="16">Cytochrome P450</fullName>
    </recommendedName>
</protein>
<dbReference type="PROSITE" id="PS00086">
    <property type="entry name" value="CYTOCHROME_P450"/>
    <property type="match status" value="1"/>
</dbReference>
<dbReference type="GO" id="GO:1902181">
    <property type="term" value="P:verruculogen biosynthetic process"/>
    <property type="evidence" value="ECO:0007669"/>
    <property type="project" value="UniProtKB-ARBA"/>
</dbReference>
<keyword evidence="4 12" id="KW-0349">Heme</keyword>
<name>A0A1R3RXU8_ASPC5</name>
<evidence type="ECO:0000256" key="10">
    <source>
        <dbReference type="ARBA" id="ARBA00023033"/>
    </source>
</evidence>
<dbReference type="STRING" id="602072.A0A1R3RXU8"/>
<keyword evidence="5" id="KW-0812">Transmembrane</keyword>
<dbReference type="OrthoDB" id="1470350at2759"/>
<dbReference type="Pfam" id="PF00067">
    <property type="entry name" value="p450"/>
    <property type="match status" value="1"/>
</dbReference>
<evidence type="ECO:0000256" key="4">
    <source>
        <dbReference type="ARBA" id="ARBA00022617"/>
    </source>
</evidence>
<proteinExistence type="inferred from homology"/>
<evidence type="ECO:0000256" key="11">
    <source>
        <dbReference type="ARBA" id="ARBA00023136"/>
    </source>
</evidence>